<dbReference type="GO" id="GO:0005829">
    <property type="term" value="C:cytosol"/>
    <property type="evidence" value="ECO:0007669"/>
    <property type="project" value="TreeGrafter"/>
</dbReference>
<dbReference type="InterPro" id="IPR000629">
    <property type="entry name" value="RNA-helicase_DEAD-box_CS"/>
</dbReference>
<keyword evidence="2 6" id="KW-0378">Hydrolase</keyword>
<dbReference type="CDD" id="cd18787">
    <property type="entry name" value="SF2_C_DEAD"/>
    <property type="match status" value="1"/>
</dbReference>
<evidence type="ECO:0000259" key="8">
    <source>
        <dbReference type="PROSITE" id="PS51192"/>
    </source>
</evidence>
<evidence type="ECO:0000256" key="6">
    <source>
        <dbReference type="RuleBase" id="RU000492"/>
    </source>
</evidence>
<evidence type="ECO:0000313" key="10">
    <source>
        <dbReference type="EMBL" id="ABE54470.1"/>
    </source>
</evidence>
<dbReference type="GO" id="GO:0003724">
    <property type="term" value="F:RNA helicase activity"/>
    <property type="evidence" value="ECO:0007669"/>
    <property type="project" value="TreeGrafter"/>
</dbReference>
<evidence type="ECO:0000259" key="9">
    <source>
        <dbReference type="PROSITE" id="PS51194"/>
    </source>
</evidence>
<dbReference type="Pfam" id="PF00271">
    <property type="entry name" value="Helicase_C"/>
    <property type="match status" value="1"/>
</dbReference>
<proteinExistence type="inferred from homology"/>
<dbReference type="InterPro" id="IPR027417">
    <property type="entry name" value="P-loop_NTPase"/>
</dbReference>
<keyword evidence="11" id="KW-1185">Reference proteome</keyword>
<keyword evidence="4 6" id="KW-0067">ATP-binding</keyword>
<protein>
    <submittedName>
        <fullName evidence="10">DEAD/DEAH box helicase-like protein</fullName>
    </submittedName>
</protein>
<dbReference type="CDD" id="cd00268">
    <property type="entry name" value="DEADc"/>
    <property type="match status" value="1"/>
</dbReference>
<comment type="similarity">
    <text evidence="5 6">Belongs to the DEAD box helicase family.</text>
</comment>
<keyword evidence="1 6" id="KW-0547">Nucleotide-binding</keyword>
<keyword evidence="3 6" id="KW-0347">Helicase</keyword>
<dbReference type="STRING" id="318161.Sden_1184"/>
<dbReference type="InterPro" id="IPR011545">
    <property type="entry name" value="DEAD/DEAH_box_helicase_dom"/>
</dbReference>
<evidence type="ECO:0000313" key="11">
    <source>
        <dbReference type="Proteomes" id="UP000001982"/>
    </source>
</evidence>
<evidence type="ECO:0000256" key="5">
    <source>
        <dbReference type="ARBA" id="ARBA00038437"/>
    </source>
</evidence>
<dbReference type="SMART" id="SM00490">
    <property type="entry name" value="HELICc"/>
    <property type="match status" value="1"/>
</dbReference>
<evidence type="ECO:0000256" key="4">
    <source>
        <dbReference type="ARBA" id="ARBA00022840"/>
    </source>
</evidence>
<gene>
    <name evidence="10" type="ordered locus">Sden_1184</name>
</gene>
<evidence type="ECO:0000256" key="1">
    <source>
        <dbReference type="ARBA" id="ARBA00022741"/>
    </source>
</evidence>
<feature type="domain" description="Helicase ATP-binding" evidence="8">
    <location>
        <begin position="60"/>
        <end position="237"/>
    </location>
</feature>
<dbReference type="PANTHER" id="PTHR47959">
    <property type="entry name" value="ATP-DEPENDENT RNA HELICASE RHLE-RELATED"/>
    <property type="match status" value="1"/>
</dbReference>
<dbReference type="OrthoDB" id="6272169at2"/>
<feature type="region of interest" description="Disordered" evidence="7">
    <location>
        <begin position="422"/>
        <end position="465"/>
    </location>
</feature>
<reference evidence="10 11" key="1">
    <citation type="submission" date="2006-03" db="EMBL/GenBank/DDBJ databases">
        <title>Complete sequence of Shewanella denitrificans OS217.</title>
        <authorList>
            <consortium name="US DOE Joint Genome Institute"/>
            <person name="Copeland A."/>
            <person name="Lucas S."/>
            <person name="Lapidus A."/>
            <person name="Barry K."/>
            <person name="Detter J.C."/>
            <person name="Glavina del Rio T."/>
            <person name="Hammon N."/>
            <person name="Israni S."/>
            <person name="Dalin E."/>
            <person name="Tice H."/>
            <person name="Pitluck S."/>
            <person name="Brettin T."/>
            <person name="Bruce D."/>
            <person name="Han C."/>
            <person name="Tapia R."/>
            <person name="Gilna P."/>
            <person name="Kiss H."/>
            <person name="Schmutz J."/>
            <person name="Larimer F."/>
            <person name="Land M."/>
            <person name="Hauser L."/>
            <person name="Kyrpides N."/>
            <person name="Lykidis A."/>
            <person name="Richardson P."/>
        </authorList>
    </citation>
    <scope>NUCLEOTIDE SEQUENCE [LARGE SCALE GENOMIC DNA]</scope>
    <source>
        <strain evidence="11">OS217 / ATCC BAA-1090 / DSM 15013</strain>
    </source>
</reference>
<dbReference type="EMBL" id="CP000302">
    <property type="protein sequence ID" value="ABE54470.1"/>
    <property type="molecule type" value="Genomic_DNA"/>
</dbReference>
<dbReference type="HOGENOM" id="CLU_003041_28_0_6"/>
<dbReference type="InterPro" id="IPR044742">
    <property type="entry name" value="DEAD/DEAH_RhlB"/>
</dbReference>
<dbReference type="SMART" id="SM00487">
    <property type="entry name" value="DEXDc"/>
    <property type="match status" value="1"/>
</dbReference>
<dbReference type="PROSITE" id="PS51194">
    <property type="entry name" value="HELICASE_CTER"/>
    <property type="match status" value="1"/>
</dbReference>
<evidence type="ECO:0000256" key="2">
    <source>
        <dbReference type="ARBA" id="ARBA00022801"/>
    </source>
</evidence>
<evidence type="ECO:0000256" key="3">
    <source>
        <dbReference type="ARBA" id="ARBA00022806"/>
    </source>
</evidence>
<dbReference type="Gene3D" id="3.40.50.300">
    <property type="entry name" value="P-loop containing nucleotide triphosphate hydrolases"/>
    <property type="match status" value="2"/>
</dbReference>
<evidence type="ECO:0000256" key="7">
    <source>
        <dbReference type="SAM" id="MobiDB-lite"/>
    </source>
</evidence>
<dbReference type="GO" id="GO:0003676">
    <property type="term" value="F:nucleic acid binding"/>
    <property type="evidence" value="ECO:0007669"/>
    <property type="project" value="InterPro"/>
</dbReference>
<organism evidence="10 11">
    <name type="scientific">Shewanella denitrificans (strain OS217 / ATCC BAA-1090 / DSM 15013)</name>
    <dbReference type="NCBI Taxonomy" id="318161"/>
    <lineage>
        <taxon>Bacteria</taxon>
        <taxon>Pseudomonadati</taxon>
        <taxon>Pseudomonadota</taxon>
        <taxon>Gammaproteobacteria</taxon>
        <taxon>Alteromonadales</taxon>
        <taxon>Shewanellaceae</taxon>
        <taxon>Shewanella</taxon>
    </lineage>
</organism>
<dbReference type="eggNOG" id="COG0513">
    <property type="taxonomic scope" value="Bacteria"/>
</dbReference>
<feature type="region of interest" description="Disordered" evidence="7">
    <location>
        <begin position="1"/>
        <end position="20"/>
    </location>
</feature>
<feature type="domain" description="Helicase C-terminal" evidence="9">
    <location>
        <begin position="273"/>
        <end position="427"/>
    </location>
</feature>
<dbReference type="InterPro" id="IPR050079">
    <property type="entry name" value="DEAD_box_RNA_helicase"/>
</dbReference>
<dbReference type="GO" id="GO:0016787">
    <property type="term" value="F:hydrolase activity"/>
    <property type="evidence" value="ECO:0007669"/>
    <property type="project" value="UniProtKB-KW"/>
</dbReference>
<dbReference type="PROSITE" id="PS00039">
    <property type="entry name" value="DEAD_ATP_HELICASE"/>
    <property type="match status" value="1"/>
</dbReference>
<dbReference type="PANTHER" id="PTHR47959:SF2">
    <property type="entry name" value="ATP-DEPENDENT RNA HELICASE DEAD BOX FAMILY"/>
    <property type="match status" value="1"/>
</dbReference>
<dbReference type="InterPro" id="IPR001650">
    <property type="entry name" value="Helicase_C-like"/>
</dbReference>
<name>Q12Q06_SHEDO</name>
<dbReference type="GO" id="GO:0005524">
    <property type="term" value="F:ATP binding"/>
    <property type="evidence" value="ECO:0007669"/>
    <property type="project" value="UniProtKB-KW"/>
</dbReference>
<dbReference type="Proteomes" id="UP000001982">
    <property type="component" value="Chromosome"/>
</dbReference>
<feature type="compositionally biased region" description="Low complexity" evidence="7">
    <location>
        <begin position="1"/>
        <end position="15"/>
    </location>
</feature>
<dbReference type="Pfam" id="PF00270">
    <property type="entry name" value="DEAD"/>
    <property type="match status" value="1"/>
</dbReference>
<dbReference type="KEGG" id="sdn:Sden_1184"/>
<dbReference type="InterPro" id="IPR014001">
    <property type="entry name" value="Helicase_ATP-bd"/>
</dbReference>
<dbReference type="SUPFAM" id="SSF52540">
    <property type="entry name" value="P-loop containing nucleoside triphosphate hydrolases"/>
    <property type="match status" value="1"/>
</dbReference>
<dbReference type="PROSITE" id="PS51192">
    <property type="entry name" value="HELICASE_ATP_BIND_1"/>
    <property type="match status" value="1"/>
</dbReference>
<dbReference type="RefSeq" id="WP_011495630.1">
    <property type="nucleotide sequence ID" value="NC_007954.1"/>
</dbReference>
<feature type="compositionally biased region" description="Basic and acidic residues" evidence="7">
    <location>
        <begin position="434"/>
        <end position="448"/>
    </location>
</feature>
<sequence length="465" mass="50067">MPRENSSPSEPTSSSLNHLPPQQAKLAQSVSFSQLGLTKALVTALPKALVSATDIQRLAIPAGLKGKDVLALAQTGSGKTLAFGLVILEKLLLQAKEKSVAQDKPSALVIVPTRELAQQVHHELNTVAMKLNLTSAIVCGGADLDKQIDALAQGPQLLIATPGRLLALVQEKAVSLSDIKHLVLDEADRLLEMGFWPDIQKIIAFIPANCQKLLFSATLPVPLRELADSLLYKPQRIEAKAASTQVAEIEERAYLVNKGSKAQALIALLKDAPLKQAGNKQTGIKQPSLQTLVFINGKDDADSLAKKLNKAGLNAKALHGDKEQNIREQTLAEFKQGTVTVLVATDLLARGIHLSELPQVINFALPESGATYVHRIGRTGRAGAKGLAISLVCHGESQYLEAIEAFTQRPLRLDALAGFPVTDKPAPETAANARHTDKPKRAPRDKQANRRSMNKKSIKDFQSKK</sequence>
<accession>Q12Q06</accession>
<dbReference type="AlphaFoldDB" id="Q12Q06"/>